<keyword evidence="3" id="KW-1185">Reference proteome</keyword>
<dbReference type="PANTHER" id="PTHR34202:SF1">
    <property type="entry name" value="UPF0548 PROTEIN"/>
    <property type="match status" value="1"/>
</dbReference>
<organism evidence="2 3">
    <name type="scientific">Planobispora siamensis</name>
    <dbReference type="NCBI Taxonomy" id="936338"/>
    <lineage>
        <taxon>Bacteria</taxon>
        <taxon>Bacillati</taxon>
        <taxon>Actinomycetota</taxon>
        <taxon>Actinomycetes</taxon>
        <taxon>Streptosporangiales</taxon>
        <taxon>Streptosporangiaceae</taxon>
        <taxon>Planobispora</taxon>
    </lineage>
</organism>
<protein>
    <submittedName>
        <fullName evidence="2">DUF1990 domain-containing protein</fullName>
    </submittedName>
</protein>
<sequence>MDLLQRYRDAAFSYPDVGLTHPDTEEFQTGAVPPGYRRLRHRTLIGRGESLERAAETLLTWRAHAGCGLRPVASAPRAARGVTVVSRMGLGPLRISAPCRVVWALEEEDRAGFGYGTLSGHPESGEEGFLLERDSGGRVWFTVHAYSRPGRWYTRIAGPAPVLLQHAFARLYARALR</sequence>
<dbReference type="RefSeq" id="WP_204062716.1">
    <property type="nucleotide sequence ID" value="NZ_BOOJ01000010.1"/>
</dbReference>
<accession>A0A8J3SED1</accession>
<dbReference type="Pfam" id="PF09348">
    <property type="entry name" value="DUF1990"/>
    <property type="match status" value="1"/>
</dbReference>
<evidence type="ECO:0000313" key="2">
    <source>
        <dbReference type="EMBL" id="GIH90354.1"/>
    </source>
</evidence>
<dbReference type="InterPro" id="IPR018960">
    <property type="entry name" value="DUF1990"/>
</dbReference>
<evidence type="ECO:0000259" key="1">
    <source>
        <dbReference type="Pfam" id="PF09348"/>
    </source>
</evidence>
<dbReference type="EMBL" id="BOOJ01000010">
    <property type="protein sequence ID" value="GIH90354.1"/>
    <property type="molecule type" value="Genomic_DNA"/>
</dbReference>
<gene>
    <name evidence="2" type="ORF">Psi01_09840</name>
</gene>
<evidence type="ECO:0000313" key="3">
    <source>
        <dbReference type="Proteomes" id="UP000619788"/>
    </source>
</evidence>
<dbReference type="PIRSF" id="PIRSF010260">
    <property type="entry name" value="UCP010260"/>
    <property type="match status" value="1"/>
</dbReference>
<dbReference type="InterPro" id="IPR014457">
    <property type="entry name" value="UCP010260"/>
</dbReference>
<dbReference type="Proteomes" id="UP000619788">
    <property type="component" value="Unassembled WGS sequence"/>
</dbReference>
<feature type="domain" description="DUF1990" evidence="1">
    <location>
        <begin position="14"/>
        <end position="175"/>
    </location>
</feature>
<dbReference type="PANTHER" id="PTHR34202">
    <property type="entry name" value="UPF0548 PROTEIN"/>
    <property type="match status" value="1"/>
</dbReference>
<proteinExistence type="predicted"/>
<comment type="caution">
    <text evidence="2">The sequence shown here is derived from an EMBL/GenBank/DDBJ whole genome shotgun (WGS) entry which is preliminary data.</text>
</comment>
<reference evidence="2 3" key="1">
    <citation type="submission" date="2021-01" db="EMBL/GenBank/DDBJ databases">
        <title>Whole genome shotgun sequence of Planobispora siamensis NBRC 107568.</title>
        <authorList>
            <person name="Komaki H."/>
            <person name="Tamura T."/>
        </authorList>
    </citation>
    <scope>NUCLEOTIDE SEQUENCE [LARGE SCALE GENOMIC DNA]</scope>
    <source>
        <strain evidence="2 3">NBRC 107568</strain>
    </source>
</reference>
<dbReference type="AlphaFoldDB" id="A0A8J3SED1"/>
<name>A0A8J3SED1_9ACTN</name>